<evidence type="ECO:0000313" key="5">
    <source>
        <dbReference type="Proteomes" id="UP000007967"/>
    </source>
</evidence>
<keyword evidence="4" id="KW-0378">Hydrolase</keyword>
<proteinExistence type="predicted"/>
<dbReference type="EMBL" id="CP001736">
    <property type="protein sequence ID" value="ADB30562.1"/>
    <property type="molecule type" value="Genomic_DNA"/>
</dbReference>
<dbReference type="eggNOG" id="COG0383">
    <property type="taxonomic scope" value="Bacteria"/>
</dbReference>
<reference evidence="4 5" key="2">
    <citation type="journal article" date="2010" name="Stand. Genomic Sci.">
        <title>Complete genome sequence of Kribbella flavida type strain (IFO 14399).</title>
        <authorList>
            <person name="Pukall R."/>
            <person name="Lapidus A."/>
            <person name="Glavina Del Rio T."/>
            <person name="Copeland A."/>
            <person name="Tice H."/>
            <person name="Cheng J.-F."/>
            <person name="Lucas S."/>
            <person name="Chen F."/>
            <person name="Nolan M."/>
            <person name="LaButti K."/>
            <person name="Pati A."/>
            <person name="Ivanova N."/>
            <person name="Mavrommatis K."/>
            <person name="Mikhailova N."/>
            <person name="Pitluck S."/>
            <person name="Bruce D."/>
            <person name="Goodwin L."/>
            <person name="Land M."/>
            <person name="Hauser L."/>
            <person name="Chang Y.-J."/>
            <person name="Jeffries C.D."/>
            <person name="Chen A."/>
            <person name="Palaniappan K."/>
            <person name="Chain P."/>
            <person name="Rohde M."/>
            <person name="Goeker M."/>
            <person name="Bristow J."/>
            <person name="Eisen J.A."/>
            <person name="Markowitz V."/>
            <person name="Hugenholtz P."/>
            <person name="Kyrpides N.C."/>
            <person name="Klenk H.-P."/>
            <person name="Brettin T."/>
        </authorList>
    </citation>
    <scope>NUCLEOTIDE SEQUENCE [LARGE SCALE GENOMIC DNA]</scope>
    <source>
        <strain evidence="5">DSM 17836 / JCM 10339 / NBRC 14399</strain>
    </source>
</reference>
<gene>
    <name evidence="4" type="ordered locus">Kfla_1461</name>
</gene>
<dbReference type="SUPFAM" id="SSF88713">
    <property type="entry name" value="Glycoside hydrolase/deacetylase"/>
    <property type="match status" value="1"/>
</dbReference>
<accession>D2PLD3</accession>
<dbReference type="GO" id="GO:0030246">
    <property type="term" value="F:carbohydrate binding"/>
    <property type="evidence" value="ECO:0007669"/>
    <property type="project" value="InterPro"/>
</dbReference>
<dbReference type="InterPro" id="IPR027291">
    <property type="entry name" value="Glyco_hydro_38_N_sf"/>
</dbReference>
<organism evidence="4 5">
    <name type="scientific">Kribbella flavida (strain DSM 17836 / JCM 10339 / NBRC 14399)</name>
    <dbReference type="NCBI Taxonomy" id="479435"/>
    <lineage>
        <taxon>Bacteria</taxon>
        <taxon>Bacillati</taxon>
        <taxon>Actinomycetota</taxon>
        <taxon>Actinomycetes</taxon>
        <taxon>Propionibacteriales</taxon>
        <taxon>Kribbellaceae</taxon>
        <taxon>Kribbella</taxon>
    </lineage>
</organism>
<dbReference type="STRING" id="479435.Kfla_1461"/>
<dbReference type="HOGENOM" id="CLU_008841_0_0_11"/>
<dbReference type="InterPro" id="IPR050843">
    <property type="entry name" value="Glycosyl_Hydrlase_38"/>
</dbReference>
<dbReference type="Pfam" id="PF01074">
    <property type="entry name" value="Glyco_hydro_38N"/>
    <property type="match status" value="1"/>
</dbReference>
<name>D2PLD3_KRIFD</name>
<dbReference type="CDD" id="cd10791">
    <property type="entry name" value="GH38N_AMII_like_1"/>
    <property type="match status" value="1"/>
</dbReference>
<dbReference type="PANTHER" id="PTHR11607:SF3">
    <property type="entry name" value="LYSOSOMAL ALPHA-MANNOSIDASE"/>
    <property type="match status" value="1"/>
</dbReference>
<evidence type="ECO:0000259" key="3">
    <source>
        <dbReference type="Pfam" id="PF01074"/>
    </source>
</evidence>
<keyword evidence="5" id="KW-1185">Reference proteome</keyword>
<dbReference type="AlphaFoldDB" id="D2PLD3"/>
<feature type="domain" description="Glycoside hydrolase family 38 N-terminal" evidence="3">
    <location>
        <begin position="127"/>
        <end position="425"/>
    </location>
</feature>
<dbReference type="InterPro" id="IPR000602">
    <property type="entry name" value="Glyco_hydro_38_N"/>
</dbReference>
<sequence>MTGSTRSSWWDSTIARTGLIDRTAETAHGAGGGTLRFWLEPLFRADGSGGLLQAVRVELAGDRPPRTATARTEGGTQVPCVVEAAPAGTVRLLLPAVDEDTTVTIEFPEVAPGVEFAVRLRPQRRWTLHLVQHSHLDIGYTDPQGTVLAEGRSYLDACLDLARTTDSWPEEARFRWSVEGLSSFEQWAAARTPRQVEEFVDRVREGRLELTAMPFNLHTETCSTDELHELLRPARAVSRRYGLPIVTAMQTDVPGQVVGLPDVLVANGIDYLSVAHNWAGRAVPHLVGGANLPRLFRWRASDGRSVLVWRTDTPHGLAYMEGSIIGFDESYARVDELLPAYLSSLSANPYPHAGKGIPGYPILDAQFDRDPYPWDILHLRVLGTFADNGPPRYVAAETVRQWNETWAYPRMRLSRHEDFFRDAEDRLGDSLETFEGDWTDWWVDGVGAGVVPMALNRQAQSTLADAQTLSTLSGILGADGVHEDTEEAPAVYDKISLFNEHTWGAGDPWTHGCVAHQSGERQWIWKYSQAVDAHDRADVLLDRARARLAERVPRGADALASYAVVNTTSWSRTDRVELFLADSVIRLGQRVQLVDSRTDEVIPFVERAQVNPLHRMAGRFVQCIVADIPAMSVVRLDVRPADDPAEPTYGLDATTSTVLENEFLVVQVDLARARISSIVDKGTGRELVAQSSAFGFNGYVYDQYATAGGFNHQSSKTVADDSMHLLAGRWEAPPAAMVARESTAIGETLVYECVPAGTSKLRTTVTLPRGIARVDIVNRVVKPSTLVKESAFFAFPFATDSPRIRTETTGGVLGTDLPAVPGSATHLRAVRRWVTLDDADGTVAWATHDAPLVQLGRISIPYVPYPSSMTTDEPGTIYSWAHNNIWDTNFPSEQAFDQEFRYSLTFGPPAPGTAPAELGMRLAAAESRPLRALRVTGEPGPAPAAQPLLEVGDPRIRVVGLTSPDDNTVLIRLQSFADEPVECQVRPFFDWTSAFAATYLGERLEQLTPGPDTAIPLALPPRGTGALALTRG</sequence>
<evidence type="ECO:0000256" key="2">
    <source>
        <dbReference type="ARBA" id="ARBA00022833"/>
    </source>
</evidence>
<dbReference type="KEGG" id="kfl:Kfla_1461"/>
<comment type="cofactor">
    <cofactor evidence="1">
        <name>Zn(2+)</name>
        <dbReference type="ChEBI" id="CHEBI:29105"/>
    </cofactor>
</comment>
<dbReference type="OrthoDB" id="237949at2"/>
<dbReference type="SUPFAM" id="SSF74650">
    <property type="entry name" value="Galactose mutarotase-like"/>
    <property type="match status" value="1"/>
</dbReference>
<dbReference type="Gene3D" id="3.20.110.10">
    <property type="entry name" value="Glycoside hydrolase 38, N terminal domain"/>
    <property type="match status" value="1"/>
</dbReference>
<dbReference type="GO" id="GO:0006013">
    <property type="term" value="P:mannose metabolic process"/>
    <property type="evidence" value="ECO:0007669"/>
    <property type="project" value="InterPro"/>
</dbReference>
<protein>
    <submittedName>
        <fullName evidence="4">Glycoside hydrolase family 38</fullName>
    </submittedName>
</protein>
<evidence type="ECO:0000256" key="1">
    <source>
        <dbReference type="ARBA" id="ARBA00001947"/>
    </source>
</evidence>
<dbReference type="Proteomes" id="UP000007967">
    <property type="component" value="Chromosome"/>
</dbReference>
<evidence type="ECO:0000313" key="4">
    <source>
        <dbReference type="EMBL" id="ADB30562.1"/>
    </source>
</evidence>
<dbReference type="RefSeq" id="WP_012919118.1">
    <property type="nucleotide sequence ID" value="NC_013729.1"/>
</dbReference>
<dbReference type="InterPro" id="IPR011330">
    <property type="entry name" value="Glyco_hydro/deAcase_b/a-brl"/>
</dbReference>
<reference evidence="5" key="1">
    <citation type="submission" date="2009-09" db="EMBL/GenBank/DDBJ databases">
        <title>The complete genome of Kribbella flavida DSM 17836.</title>
        <authorList>
            <consortium name="US DOE Joint Genome Institute (JGI-PGF)"/>
            <person name="Lucas S."/>
            <person name="Copeland A."/>
            <person name="Lapidus A."/>
            <person name="Glavina del Rio T."/>
            <person name="Dalin E."/>
            <person name="Tice H."/>
            <person name="Bruce D."/>
            <person name="Goodwin L."/>
            <person name="Pitluck S."/>
            <person name="Kyrpides N."/>
            <person name="Mavromatis K."/>
            <person name="Ivanova N."/>
            <person name="Saunders E."/>
            <person name="Brettin T."/>
            <person name="Detter J.C."/>
            <person name="Han C."/>
            <person name="Larimer F."/>
            <person name="Land M."/>
            <person name="Hauser L."/>
            <person name="Markowitz V."/>
            <person name="Cheng J.-F."/>
            <person name="Hugenholtz P."/>
            <person name="Woyke T."/>
            <person name="Wu D."/>
            <person name="Pukall R."/>
            <person name="Klenk H.-P."/>
            <person name="Eisen J.A."/>
        </authorList>
    </citation>
    <scope>NUCLEOTIDE SEQUENCE [LARGE SCALE GENOMIC DNA]</scope>
    <source>
        <strain evidence="5">DSM 17836 / JCM 10339 / NBRC 14399</strain>
    </source>
</reference>
<dbReference type="PANTHER" id="PTHR11607">
    <property type="entry name" value="ALPHA-MANNOSIDASE"/>
    <property type="match status" value="1"/>
</dbReference>
<dbReference type="GO" id="GO:0004559">
    <property type="term" value="F:alpha-mannosidase activity"/>
    <property type="evidence" value="ECO:0007669"/>
    <property type="project" value="InterPro"/>
</dbReference>
<dbReference type="InterPro" id="IPR011013">
    <property type="entry name" value="Gal_mutarotase_sf_dom"/>
</dbReference>
<keyword evidence="2" id="KW-0862">Zinc</keyword>